<dbReference type="AlphaFoldDB" id="A0ABD6ESG0"/>
<dbReference type="EMBL" id="JBGFUD010008869">
    <property type="protein sequence ID" value="MFH4982261.1"/>
    <property type="molecule type" value="Genomic_DNA"/>
</dbReference>
<proteinExistence type="predicted"/>
<dbReference type="PANTHER" id="PTHR43434">
    <property type="entry name" value="PHOSPHOGLYCOLATE PHOSPHATASE"/>
    <property type="match status" value="1"/>
</dbReference>
<dbReference type="Pfam" id="PF00702">
    <property type="entry name" value="Hydrolase"/>
    <property type="match status" value="1"/>
</dbReference>
<evidence type="ECO:0000313" key="2">
    <source>
        <dbReference type="Proteomes" id="UP001608902"/>
    </source>
</evidence>
<evidence type="ECO:0008006" key="3">
    <source>
        <dbReference type="Google" id="ProtNLM"/>
    </source>
</evidence>
<dbReference type="Proteomes" id="UP001608902">
    <property type="component" value="Unassembled WGS sequence"/>
</dbReference>
<dbReference type="SUPFAM" id="SSF56784">
    <property type="entry name" value="HAD-like"/>
    <property type="match status" value="1"/>
</dbReference>
<dbReference type="PANTHER" id="PTHR43434:SF22">
    <property type="entry name" value="PHOSPHOGLYCOLATE PHOSPHATASE"/>
    <property type="match status" value="1"/>
</dbReference>
<comment type="caution">
    <text evidence="1">The sequence shown here is derived from an EMBL/GenBank/DDBJ whole genome shotgun (WGS) entry which is preliminary data.</text>
</comment>
<dbReference type="NCBIfam" id="TIGR01549">
    <property type="entry name" value="HAD-SF-IA-v1"/>
    <property type="match status" value="1"/>
</dbReference>
<keyword evidence="2" id="KW-1185">Reference proteome</keyword>
<dbReference type="InterPro" id="IPR036412">
    <property type="entry name" value="HAD-like_sf"/>
</dbReference>
<name>A0ABD6ESG0_9BILA</name>
<accession>A0ABD6ESG0</accession>
<gene>
    <name evidence="1" type="ORF">AB6A40_008970</name>
</gene>
<dbReference type="GO" id="GO:0003824">
    <property type="term" value="F:catalytic activity"/>
    <property type="evidence" value="ECO:0007669"/>
    <property type="project" value="UniProtKB-ARBA"/>
</dbReference>
<dbReference type="InterPro" id="IPR006439">
    <property type="entry name" value="HAD-SF_hydro_IA"/>
</dbReference>
<dbReference type="InterPro" id="IPR050155">
    <property type="entry name" value="HAD-like_hydrolase_sf"/>
</dbReference>
<dbReference type="InterPro" id="IPR023214">
    <property type="entry name" value="HAD_sf"/>
</dbReference>
<dbReference type="Gene3D" id="3.40.50.1000">
    <property type="entry name" value="HAD superfamily/HAD-like"/>
    <property type="match status" value="1"/>
</dbReference>
<sequence length="119" mass="12442">MLGTINALNALGVKSYIDAIVCGDDAGTLPKPDPHNALAICRHFNIDPQQAVVVGDTLADMVMGRSANLGSTIGVLSGVYGAKDLLPEADYLVPDVGSLMPYVLGMHMKSLPFTNLNSS</sequence>
<reference evidence="1 2" key="1">
    <citation type="submission" date="2024-08" db="EMBL/GenBank/DDBJ databases">
        <title>Gnathostoma spinigerum genome.</title>
        <authorList>
            <person name="Gonzalez-Bertolin B."/>
            <person name="Monzon S."/>
            <person name="Zaballos A."/>
            <person name="Jimenez P."/>
            <person name="Dekumyoy P."/>
            <person name="Varona S."/>
            <person name="Cuesta I."/>
            <person name="Sumanam S."/>
            <person name="Adisakwattana P."/>
            <person name="Gasser R.B."/>
            <person name="Hernandez-Gonzalez A."/>
            <person name="Young N.D."/>
            <person name="Perteguer M.J."/>
        </authorList>
    </citation>
    <scope>NUCLEOTIDE SEQUENCE [LARGE SCALE GENOMIC DNA]</scope>
    <source>
        <strain evidence="1">AL3</strain>
        <tissue evidence="1">Liver</tissue>
    </source>
</reference>
<evidence type="ECO:0000313" key="1">
    <source>
        <dbReference type="EMBL" id="MFH4982261.1"/>
    </source>
</evidence>
<protein>
    <recommendedName>
        <fullName evidence="3">Phosphoglycolate phosphatase</fullName>
    </recommendedName>
</protein>
<organism evidence="1 2">
    <name type="scientific">Gnathostoma spinigerum</name>
    <dbReference type="NCBI Taxonomy" id="75299"/>
    <lineage>
        <taxon>Eukaryota</taxon>
        <taxon>Metazoa</taxon>
        <taxon>Ecdysozoa</taxon>
        <taxon>Nematoda</taxon>
        <taxon>Chromadorea</taxon>
        <taxon>Rhabditida</taxon>
        <taxon>Spirurina</taxon>
        <taxon>Gnathostomatomorpha</taxon>
        <taxon>Gnathostomatoidea</taxon>
        <taxon>Gnathostomatidae</taxon>
        <taxon>Gnathostoma</taxon>
    </lineage>
</organism>